<evidence type="ECO:0000256" key="1">
    <source>
        <dbReference type="ARBA" id="ARBA00006484"/>
    </source>
</evidence>
<comment type="caution">
    <text evidence="3">The sequence shown here is derived from an EMBL/GenBank/DDBJ whole genome shotgun (WGS) entry which is preliminary data.</text>
</comment>
<keyword evidence="2" id="KW-0560">Oxidoreductase</keyword>
<dbReference type="RefSeq" id="WP_104475353.1">
    <property type="nucleotide sequence ID" value="NZ_MPZN01000025.1"/>
</dbReference>
<dbReference type="CDD" id="cd05233">
    <property type="entry name" value="SDR_c"/>
    <property type="match status" value="1"/>
</dbReference>
<dbReference type="Pfam" id="PF13561">
    <property type="entry name" value="adh_short_C2"/>
    <property type="match status" value="1"/>
</dbReference>
<dbReference type="InterPro" id="IPR036291">
    <property type="entry name" value="NAD(P)-bd_dom_sf"/>
</dbReference>
<organism evidence="3 4">
    <name type="scientific">Microterricola pindariensis</name>
    <dbReference type="NCBI Taxonomy" id="478010"/>
    <lineage>
        <taxon>Bacteria</taxon>
        <taxon>Bacillati</taxon>
        <taxon>Actinomycetota</taxon>
        <taxon>Actinomycetes</taxon>
        <taxon>Micrococcales</taxon>
        <taxon>Microbacteriaceae</taxon>
        <taxon>Microterricola</taxon>
    </lineage>
</organism>
<evidence type="ECO:0000313" key="3">
    <source>
        <dbReference type="EMBL" id="PPL18832.1"/>
    </source>
</evidence>
<dbReference type="Gene3D" id="3.40.50.720">
    <property type="entry name" value="NAD(P)-binding Rossmann-like Domain"/>
    <property type="match status" value="1"/>
</dbReference>
<dbReference type="PRINTS" id="PR00081">
    <property type="entry name" value="GDHRDH"/>
</dbReference>
<evidence type="ECO:0000313" key="4">
    <source>
        <dbReference type="Proteomes" id="UP000237755"/>
    </source>
</evidence>
<accession>A0ABX5AVB2</accession>
<dbReference type="EMBL" id="MPZN01000025">
    <property type="protein sequence ID" value="PPL18832.1"/>
    <property type="molecule type" value="Genomic_DNA"/>
</dbReference>
<evidence type="ECO:0000256" key="2">
    <source>
        <dbReference type="ARBA" id="ARBA00023002"/>
    </source>
</evidence>
<proteinExistence type="inferred from homology"/>
<dbReference type="Proteomes" id="UP000237755">
    <property type="component" value="Unassembled WGS sequence"/>
</dbReference>
<reference evidence="3 4" key="1">
    <citation type="journal article" date="2008" name="Int. J. Syst. Evol. Microbiol.">
        <title>Leifsonia pindariensis sp. nov., isolated from the Pindari glacier of the Indian Himalayas, and emended description of the genus Leifsonia.</title>
        <authorList>
            <person name="Reddy G.S."/>
            <person name="Prabagaran S.R."/>
            <person name="Shivaji S."/>
        </authorList>
    </citation>
    <scope>NUCLEOTIDE SEQUENCE [LARGE SCALE GENOMIC DNA]</scope>
    <source>
        <strain evidence="3 4">PON 10</strain>
    </source>
</reference>
<sequence length="264" mass="27313">MQPQESHSGSRLLDGRVAIVYGAGGQIGGAVSRAFARAGATVHLAGRTAEPVERLAVELRADGWQAEPAVVDALDEEQVERHAAAVVEQSGRIDISLNVIGIGEVMGTPLVDMSLADFERPIHLGVRTAFLTARAAARQMSAQGSGVLLFFGGTGDPVRGFGMGGFQVALQAVDHLQKQFAAELGPRGVRTVMIQTGGVLGDTPADPVEAAEFAQIAEMVTADTMLGRAALLEDVGNVAVFAASEHARTITAANLNISAGAILP</sequence>
<dbReference type="PANTHER" id="PTHR43669:SF8">
    <property type="entry name" value="SHORT-CHAIN TYPE DEHYDROGENASE_REDUCTASE-RELATED"/>
    <property type="match status" value="1"/>
</dbReference>
<dbReference type="SUPFAM" id="SSF51735">
    <property type="entry name" value="NAD(P)-binding Rossmann-fold domains"/>
    <property type="match status" value="1"/>
</dbReference>
<dbReference type="PANTHER" id="PTHR43669">
    <property type="entry name" value="5-KETO-D-GLUCONATE 5-REDUCTASE"/>
    <property type="match status" value="1"/>
</dbReference>
<protein>
    <submittedName>
        <fullName evidence="3">3-oxoacyl-ACP reductase</fullName>
    </submittedName>
</protein>
<gene>
    <name evidence="3" type="ORF">GY24_09150</name>
</gene>
<comment type="similarity">
    <text evidence="1">Belongs to the short-chain dehydrogenases/reductases (SDR) family.</text>
</comment>
<keyword evidence="4" id="KW-1185">Reference proteome</keyword>
<name>A0ABX5AVB2_9MICO</name>
<dbReference type="InterPro" id="IPR002347">
    <property type="entry name" value="SDR_fam"/>
</dbReference>